<comment type="caution">
    <text evidence="1">The sequence shown here is derived from an EMBL/GenBank/DDBJ whole genome shotgun (WGS) entry which is preliminary data.</text>
</comment>
<protein>
    <submittedName>
        <fullName evidence="1">Uncharacterized protein</fullName>
    </submittedName>
</protein>
<gene>
    <name evidence="1" type="ORF">HPB47_025536</name>
</gene>
<accession>A0AC60Q2F9</accession>
<proteinExistence type="predicted"/>
<evidence type="ECO:0000313" key="1">
    <source>
        <dbReference type="EMBL" id="KAG0427408.1"/>
    </source>
</evidence>
<sequence length="254" mass="26368">MDAVALGVYSAWSVSGVSTGRRQVRGETCAWSGGAETGTRTSGQGSRHVRAPTCFFFPGIVGGNRPDEIKKRVDGRHGRLPLQGRVGGKVAGACAAGKAVATCSPHTCAQTGVAGQRATAVTSDEDSCRASPRSGSASGPVVGPPRVDMDGDPLPSGDESVRWSRRQAWASRDGASGLAVRRSLIGPSQAALSTSGRSSSRTLPSRTARGHSSRRPKLRSRSLPEHPTSLTDRDGRLRLVLAGAKALDTSEDNS</sequence>
<dbReference type="EMBL" id="JABSTQ010009628">
    <property type="protein sequence ID" value="KAG0427408.1"/>
    <property type="molecule type" value="Genomic_DNA"/>
</dbReference>
<keyword evidence="2" id="KW-1185">Reference proteome</keyword>
<evidence type="ECO:0000313" key="2">
    <source>
        <dbReference type="Proteomes" id="UP000805193"/>
    </source>
</evidence>
<dbReference type="Proteomes" id="UP000805193">
    <property type="component" value="Unassembled WGS sequence"/>
</dbReference>
<name>A0AC60Q2F9_IXOPE</name>
<organism evidence="1 2">
    <name type="scientific">Ixodes persulcatus</name>
    <name type="common">Taiga tick</name>
    <dbReference type="NCBI Taxonomy" id="34615"/>
    <lineage>
        <taxon>Eukaryota</taxon>
        <taxon>Metazoa</taxon>
        <taxon>Ecdysozoa</taxon>
        <taxon>Arthropoda</taxon>
        <taxon>Chelicerata</taxon>
        <taxon>Arachnida</taxon>
        <taxon>Acari</taxon>
        <taxon>Parasitiformes</taxon>
        <taxon>Ixodida</taxon>
        <taxon>Ixodoidea</taxon>
        <taxon>Ixodidae</taxon>
        <taxon>Ixodinae</taxon>
        <taxon>Ixodes</taxon>
    </lineage>
</organism>
<reference evidence="1 2" key="1">
    <citation type="journal article" date="2020" name="Cell">
        <title>Large-Scale Comparative Analyses of Tick Genomes Elucidate Their Genetic Diversity and Vector Capacities.</title>
        <authorList>
            <consortium name="Tick Genome and Microbiome Consortium (TIGMIC)"/>
            <person name="Jia N."/>
            <person name="Wang J."/>
            <person name="Shi W."/>
            <person name="Du L."/>
            <person name="Sun Y."/>
            <person name="Zhan W."/>
            <person name="Jiang J.F."/>
            <person name="Wang Q."/>
            <person name="Zhang B."/>
            <person name="Ji P."/>
            <person name="Bell-Sakyi L."/>
            <person name="Cui X.M."/>
            <person name="Yuan T.T."/>
            <person name="Jiang B.G."/>
            <person name="Yang W.F."/>
            <person name="Lam T.T."/>
            <person name="Chang Q.C."/>
            <person name="Ding S.J."/>
            <person name="Wang X.J."/>
            <person name="Zhu J.G."/>
            <person name="Ruan X.D."/>
            <person name="Zhao L."/>
            <person name="Wei J.T."/>
            <person name="Ye R.Z."/>
            <person name="Que T.C."/>
            <person name="Du C.H."/>
            <person name="Zhou Y.H."/>
            <person name="Cheng J.X."/>
            <person name="Dai P.F."/>
            <person name="Guo W.B."/>
            <person name="Han X.H."/>
            <person name="Huang E.J."/>
            <person name="Li L.F."/>
            <person name="Wei W."/>
            <person name="Gao Y.C."/>
            <person name="Liu J.Z."/>
            <person name="Shao H.Z."/>
            <person name="Wang X."/>
            <person name="Wang C.C."/>
            <person name="Yang T.C."/>
            <person name="Huo Q.B."/>
            <person name="Li W."/>
            <person name="Chen H.Y."/>
            <person name="Chen S.E."/>
            <person name="Zhou L.G."/>
            <person name="Ni X.B."/>
            <person name="Tian J.H."/>
            <person name="Sheng Y."/>
            <person name="Liu T."/>
            <person name="Pan Y.S."/>
            <person name="Xia L.Y."/>
            <person name="Li J."/>
            <person name="Zhao F."/>
            <person name="Cao W.C."/>
        </authorList>
    </citation>
    <scope>NUCLEOTIDE SEQUENCE [LARGE SCALE GENOMIC DNA]</scope>
    <source>
        <strain evidence="1">Iper-2018</strain>
    </source>
</reference>